<feature type="domain" description="VWFA" evidence="3">
    <location>
        <begin position="328"/>
        <end position="563"/>
    </location>
</feature>
<dbReference type="InterPro" id="IPR013694">
    <property type="entry name" value="VIT"/>
</dbReference>
<dbReference type="PANTHER" id="PTHR10338:SF108">
    <property type="entry name" value="INTER-ALPHA-TRYPSIN INHIBITOR HEAVY CHAIN H4-LIKE PROTEIN"/>
    <property type="match status" value="1"/>
</dbReference>
<dbReference type="SMART" id="SM00609">
    <property type="entry name" value="VIT"/>
    <property type="match status" value="1"/>
</dbReference>
<feature type="compositionally biased region" description="Polar residues" evidence="1">
    <location>
        <begin position="892"/>
        <end position="901"/>
    </location>
</feature>
<dbReference type="InterPro" id="IPR002035">
    <property type="entry name" value="VWF_A"/>
</dbReference>
<evidence type="ECO:0000259" key="3">
    <source>
        <dbReference type="PROSITE" id="PS50234"/>
    </source>
</evidence>
<keyword evidence="6" id="KW-1185">Reference proteome</keyword>
<protein>
    <submittedName>
        <fullName evidence="5">Jg27450 protein</fullName>
    </submittedName>
</protein>
<dbReference type="InterPro" id="IPR050934">
    <property type="entry name" value="ITIH"/>
</dbReference>
<evidence type="ECO:0000313" key="5">
    <source>
        <dbReference type="EMBL" id="CAH2229634.1"/>
    </source>
</evidence>
<evidence type="ECO:0000259" key="4">
    <source>
        <dbReference type="PROSITE" id="PS51468"/>
    </source>
</evidence>
<evidence type="ECO:0000313" key="6">
    <source>
        <dbReference type="Proteomes" id="UP000838756"/>
    </source>
</evidence>
<sequence length="956" mass="105023">MKPRWPMIVLCISVLAASTYSYPTKDEYVVFADNNQKSTVPIVDTTERPLAPVKMTDMRVRSEVALRYARTLVVTRVHNPDKRAQEVTYRMLLPETAFISGFTMILSGKSYKAYVKEKEEAKQIYTQAVSQGIGAAHIATKARDSNHFTVSVNVEGNTTAEFEMRYEEFLVRRNGLYNHAINLHPGAFVPKMEVVVHIKESQKITTLRVPELRTGNEVDATEKDPQNKIAAIQRGTNEREATITFTPDIKEQRRLAAIYVDKTKEKSSSEKYIGYSSDEEEDDDDNTVLGQFVVQYDVDRTDNNEILVNDGYFVHLLAPTSLTPLSKYVVFVLDTSGSMMGRKIVQLRNAMEAILSDLKPNDYFSIVEFNSDVKVHELKEADEEPSPTNSHYYSYFESRPSTPVTLVPSSPATAQNIAKAKVIVSRLNASGGTNIFSALDVALNLVQKGAQKKNETEPLPKAAAVAVTSTEATQKKGKELEPIIIFLTDGDPTVGETNTARIITSITEKNSGEKRAALYSLAFGEDADRTFLRKVSLRNEGFMRHIYEAADAALQLHDFYRQVSSPLLSHVQFLYPSKQIKEGSVSKTQFRTINAGSEVAIVGQIADDVTELTPEVSGFCGNDDGVGRKRYQISPKVTVSRNKDESLPLERLWAYLTIKQLLDKRDADDDQSIDENSPEKKALAIALKYEFVTPLTSLVVVKPEQTNAVDVESVDKTSDDSSIAYQPIVGPRPPSAPRPNNAYLTSNFASFASSALLPGGPAPSFAQGGLPLALDAAQFPEALVEDEVDSDQNRYSFSGGSGGGGGGGFVGPQRPSYGDFYISSPRPITAKQPAYATTTAQSSDNIELYEWTESLLNPTNNSLVFNDDGTEVILELSSDVDPPKADGGDGECSNSTSTSSVGANENAGNVCVYLTRCYTARSITADDYQKSYCIVNNNNNRYAGICCARSEVDKNP</sequence>
<dbReference type="InterPro" id="IPR036465">
    <property type="entry name" value="vWFA_dom_sf"/>
</dbReference>
<dbReference type="EMBL" id="CAKXAJ010024731">
    <property type="protein sequence ID" value="CAH2229634.1"/>
    <property type="molecule type" value="Genomic_DNA"/>
</dbReference>
<dbReference type="Pfam" id="PF08487">
    <property type="entry name" value="VIT"/>
    <property type="match status" value="1"/>
</dbReference>
<dbReference type="Proteomes" id="UP000838756">
    <property type="component" value="Unassembled WGS sequence"/>
</dbReference>
<dbReference type="GO" id="GO:0032991">
    <property type="term" value="C:protein-containing complex"/>
    <property type="evidence" value="ECO:0007669"/>
    <property type="project" value="UniProtKB-ARBA"/>
</dbReference>
<name>A0A8S4R658_9NEOP</name>
<dbReference type="AlphaFoldDB" id="A0A8S4R658"/>
<dbReference type="SUPFAM" id="SSF53300">
    <property type="entry name" value="vWA-like"/>
    <property type="match status" value="1"/>
</dbReference>
<feature type="signal peptide" evidence="2">
    <location>
        <begin position="1"/>
        <end position="21"/>
    </location>
</feature>
<dbReference type="SMART" id="SM00327">
    <property type="entry name" value="VWA"/>
    <property type="match status" value="1"/>
</dbReference>
<gene>
    <name evidence="5" type="primary">jg27450</name>
    <name evidence="5" type="ORF">PAEG_LOCUS9046</name>
</gene>
<organism evidence="5 6">
    <name type="scientific">Pararge aegeria aegeria</name>
    <dbReference type="NCBI Taxonomy" id="348720"/>
    <lineage>
        <taxon>Eukaryota</taxon>
        <taxon>Metazoa</taxon>
        <taxon>Ecdysozoa</taxon>
        <taxon>Arthropoda</taxon>
        <taxon>Hexapoda</taxon>
        <taxon>Insecta</taxon>
        <taxon>Pterygota</taxon>
        <taxon>Neoptera</taxon>
        <taxon>Endopterygota</taxon>
        <taxon>Lepidoptera</taxon>
        <taxon>Glossata</taxon>
        <taxon>Ditrysia</taxon>
        <taxon>Papilionoidea</taxon>
        <taxon>Nymphalidae</taxon>
        <taxon>Satyrinae</taxon>
        <taxon>Satyrini</taxon>
        <taxon>Parargina</taxon>
        <taxon>Pararge</taxon>
    </lineage>
</organism>
<reference evidence="5" key="1">
    <citation type="submission" date="2022-03" db="EMBL/GenBank/DDBJ databases">
        <authorList>
            <person name="Lindestad O."/>
        </authorList>
    </citation>
    <scope>NUCLEOTIDE SEQUENCE</scope>
</reference>
<dbReference type="Pfam" id="PF13519">
    <property type="entry name" value="VWA_2"/>
    <property type="match status" value="1"/>
</dbReference>
<dbReference type="PROSITE" id="PS51468">
    <property type="entry name" value="VIT"/>
    <property type="match status" value="1"/>
</dbReference>
<keyword evidence="2" id="KW-0732">Signal</keyword>
<evidence type="ECO:0000256" key="2">
    <source>
        <dbReference type="SAM" id="SignalP"/>
    </source>
</evidence>
<evidence type="ECO:0000256" key="1">
    <source>
        <dbReference type="SAM" id="MobiDB-lite"/>
    </source>
</evidence>
<proteinExistence type="predicted"/>
<dbReference type="Pfam" id="PF13768">
    <property type="entry name" value="VWA_3"/>
    <property type="match status" value="1"/>
</dbReference>
<feature type="region of interest" description="Disordered" evidence="1">
    <location>
        <begin position="880"/>
        <end position="901"/>
    </location>
</feature>
<dbReference type="PANTHER" id="PTHR10338">
    <property type="entry name" value="INTER-ALPHA-TRYPSIN INHIBITOR HEAVY CHAIN FAMILY MEMBER"/>
    <property type="match status" value="1"/>
</dbReference>
<comment type="caution">
    <text evidence="5">The sequence shown here is derived from an EMBL/GenBank/DDBJ whole genome shotgun (WGS) entry which is preliminary data.</text>
</comment>
<dbReference type="OrthoDB" id="299997at2759"/>
<accession>A0A8S4R658</accession>
<dbReference type="PROSITE" id="PS50234">
    <property type="entry name" value="VWFA"/>
    <property type="match status" value="1"/>
</dbReference>
<feature type="chain" id="PRO_5035731571" evidence="2">
    <location>
        <begin position="22"/>
        <end position="956"/>
    </location>
</feature>
<feature type="domain" description="VIT" evidence="4">
    <location>
        <begin position="39"/>
        <end position="168"/>
    </location>
</feature>
<dbReference type="Gene3D" id="3.40.50.410">
    <property type="entry name" value="von Willebrand factor, type A domain"/>
    <property type="match status" value="1"/>
</dbReference>